<dbReference type="EMBL" id="LBUU01000008">
    <property type="protein sequence ID" value="KKQ69894.1"/>
    <property type="molecule type" value="Genomic_DNA"/>
</dbReference>
<dbReference type="Gene3D" id="2.60.40.10">
    <property type="entry name" value="Immunoglobulins"/>
    <property type="match status" value="1"/>
</dbReference>
<comment type="caution">
    <text evidence="2">The sequence shown here is derived from an EMBL/GenBank/DDBJ whole genome shotgun (WGS) entry which is preliminary data.</text>
</comment>
<organism evidence="2 3">
    <name type="scientific">Candidatus Falkowbacteria bacterium GW2011_GWE1_38_31</name>
    <dbReference type="NCBI Taxonomy" id="1618638"/>
    <lineage>
        <taxon>Bacteria</taxon>
        <taxon>Candidatus Falkowiibacteriota</taxon>
    </lineage>
</organism>
<dbReference type="Proteomes" id="UP000034022">
    <property type="component" value="Unassembled WGS sequence"/>
</dbReference>
<sequence length="710" mass="75487">MQYFSKIKIIFLFILVIFGSFFVLQNRAIASTDDNIKGWAWNSLYGWISFNSTGCDADCIGLACTSDGTLGCPAIGTNYPNYGVKVDETTGDFSGNAWSSNLGWISFERSVTGNPPEAPYNTGAISDPIAKMNTSDDTVTGWAKILSMGNDGWIRFDHGLVGTDEVSIDVGGTGKFSGWAYNSGSVAPGIGWVSFNCSNYFVCDGGTNNGTICMDNSACTGGGTCKDSCEISEYGVEMTSVILPPSGPNVSGWGWNSGVGWISFNSNDCDNDGINYLGNPSGCPATAYTTYGTNIDLGTGEFSGYAWNENVGWISFNRCGTDKDCGTSDGDTGNPPNSPTDDPGSGSGMIAKLDTGTGVVTGWAKILSLGDNGWIRFDDDNETTLPNYGVFLSGNVFSGWAYNEGVGGTGIGWISFNCSNYAKICNGGSNAGAICTVAGDCSGGTCENLCDVSDYKVVLNGSLNAVPTISNMTAPNIAVCLANALRAKLDWKFNDTDGDILQSYQLWVKKASDNNTVFYSGVCNSATANCANCVGWTDGDTCSFTLNASHGLVYNTSYKWEVIVTDDKGGSSMVTPYNSPTDSPNVLFVDDGNPLTFTTFENEFPTSAITHLPLEINAGQDIQFMSGAKYFDGSSYVNCDANCTYFWEEISGLNANIATDDEIDTIINFNTAMDSTIQFTVTDTTTGYSCSGTKSSDVMQKLPKWIETKK</sequence>
<proteinExistence type="predicted"/>
<evidence type="ECO:0000313" key="2">
    <source>
        <dbReference type="EMBL" id="KKQ69894.1"/>
    </source>
</evidence>
<evidence type="ECO:0000313" key="3">
    <source>
        <dbReference type="Proteomes" id="UP000034022"/>
    </source>
</evidence>
<name>A0A0G0M8A1_9BACT</name>
<evidence type="ECO:0000256" key="1">
    <source>
        <dbReference type="SAM" id="MobiDB-lite"/>
    </source>
</evidence>
<reference evidence="2 3" key="1">
    <citation type="journal article" date="2015" name="Nature">
        <title>rRNA introns, odd ribosomes, and small enigmatic genomes across a large radiation of phyla.</title>
        <authorList>
            <person name="Brown C.T."/>
            <person name="Hug L.A."/>
            <person name="Thomas B.C."/>
            <person name="Sharon I."/>
            <person name="Castelle C.J."/>
            <person name="Singh A."/>
            <person name="Wilkins M.J."/>
            <person name="Williams K.H."/>
            <person name="Banfield J.F."/>
        </authorList>
    </citation>
    <scope>NUCLEOTIDE SEQUENCE [LARGE SCALE GENOMIC DNA]</scope>
</reference>
<feature type="region of interest" description="Disordered" evidence="1">
    <location>
        <begin position="326"/>
        <end position="349"/>
    </location>
</feature>
<accession>A0A0G0M8A1</accession>
<protein>
    <submittedName>
        <fullName evidence="2">Uncharacterized protein</fullName>
    </submittedName>
</protein>
<dbReference type="AlphaFoldDB" id="A0A0G0M8A1"/>
<dbReference type="InterPro" id="IPR013783">
    <property type="entry name" value="Ig-like_fold"/>
</dbReference>
<gene>
    <name evidence="2" type="ORF">US91_C0008G0014</name>
</gene>